<keyword evidence="1" id="KW-1133">Transmembrane helix</keyword>
<accession>A0A0V1M2G1</accession>
<proteinExistence type="predicted"/>
<reference evidence="2 3" key="1">
    <citation type="submission" date="2015-01" db="EMBL/GenBank/DDBJ databases">
        <title>Evolution of Trichinella species and genotypes.</title>
        <authorList>
            <person name="Korhonen P.K."/>
            <person name="Edoardo P."/>
            <person name="Giuseppe L.R."/>
            <person name="Gasser R.B."/>
        </authorList>
    </citation>
    <scope>NUCLEOTIDE SEQUENCE [LARGE SCALE GENOMIC DNA]</scope>
    <source>
        <strain evidence="2">ISS1980</strain>
    </source>
</reference>
<organism evidence="2 3">
    <name type="scientific">Trichinella papuae</name>
    <dbReference type="NCBI Taxonomy" id="268474"/>
    <lineage>
        <taxon>Eukaryota</taxon>
        <taxon>Metazoa</taxon>
        <taxon>Ecdysozoa</taxon>
        <taxon>Nematoda</taxon>
        <taxon>Enoplea</taxon>
        <taxon>Dorylaimia</taxon>
        <taxon>Trichinellida</taxon>
        <taxon>Trichinellidae</taxon>
        <taxon>Trichinella</taxon>
    </lineage>
</organism>
<sequence length="87" mass="10140">MEPKEQCEISYLLMSFLVIPLPAIIVWNVLMMNKMQPSSSTSLMSNQLINKRILQKESIKAKKYLCNCNKSELIHFRHNSIRKTSVK</sequence>
<keyword evidence="1" id="KW-0472">Membrane</keyword>
<comment type="caution">
    <text evidence="2">The sequence shown here is derived from an EMBL/GenBank/DDBJ whole genome shotgun (WGS) entry which is preliminary data.</text>
</comment>
<keyword evidence="3" id="KW-1185">Reference proteome</keyword>
<dbReference type="EMBL" id="JYDO01000278">
    <property type="protein sequence ID" value="KRZ65957.1"/>
    <property type="molecule type" value="Genomic_DNA"/>
</dbReference>
<keyword evidence="1" id="KW-0812">Transmembrane</keyword>
<evidence type="ECO:0000313" key="2">
    <source>
        <dbReference type="EMBL" id="KRZ65957.1"/>
    </source>
</evidence>
<evidence type="ECO:0000256" key="1">
    <source>
        <dbReference type="SAM" id="Phobius"/>
    </source>
</evidence>
<evidence type="ECO:0000313" key="3">
    <source>
        <dbReference type="Proteomes" id="UP000054843"/>
    </source>
</evidence>
<name>A0A0V1M2G1_9BILA</name>
<dbReference type="AlphaFoldDB" id="A0A0V1M2G1"/>
<dbReference type="Proteomes" id="UP000054843">
    <property type="component" value="Unassembled WGS sequence"/>
</dbReference>
<feature type="transmembrane region" description="Helical" evidence="1">
    <location>
        <begin position="12"/>
        <end position="30"/>
    </location>
</feature>
<protein>
    <submittedName>
        <fullName evidence="2">Uncharacterized protein</fullName>
    </submittedName>
</protein>
<gene>
    <name evidence="2" type="ORF">T10_2592</name>
</gene>